<dbReference type="EMBL" id="JBGMDY010000008">
    <property type="protein sequence ID" value="KAL2325008.1"/>
    <property type="molecule type" value="Genomic_DNA"/>
</dbReference>
<keyword evidence="3" id="KW-0863">Zinc-finger</keyword>
<keyword evidence="6" id="KW-0804">Transcription</keyword>
<evidence type="ECO:0000256" key="2">
    <source>
        <dbReference type="ARBA" id="ARBA00022723"/>
    </source>
</evidence>
<keyword evidence="9" id="KW-1185">Reference proteome</keyword>
<evidence type="ECO:0000313" key="8">
    <source>
        <dbReference type="EMBL" id="KAL2325008.1"/>
    </source>
</evidence>
<evidence type="ECO:0000256" key="1">
    <source>
        <dbReference type="ARBA" id="ARBA00007416"/>
    </source>
</evidence>
<evidence type="ECO:0000256" key="3">
    <source>
        <dbReference type="ARBA" id="ARBA00022771"/>
    </source>
</evidence>
<name>A0ABD1LNU3_9FABA</name>
<dbReference type="GO" id="GO:0008270">
    <property type="term" value="F:zinc ion binding"/>
    <property type="evidence" value="ECO:0007669"/>
    <property type="project" value="UniProtKB-KW"/>
</dbReference>
<keyword evidence="5" id="KW-0805">Transcription regulation</keyword>
<reference evidence="8 9" key="1">
    <citation type="submission" date="2024-08" db="EMBL/GenBank/DDBJ databases">
        <title>Insights into the chromosomal genome structure of Flemingia macrophylla.</title>
        <authorList>
            <person name="Ding Y."/>
            <person name="Zhao Y."/>
            <person name="Bi W."/>
            <person name="Wu M."/>
            <person name="Zhao G."/>
            <person name="Gong Y."/>
            <person name="Li W."/>
            <person name="Zhang P."/>
        </authorList>
    </citation>
    <scope>NUCLEOTIDE SEQUENCE [LARGE SCALE GENOMIC DNA]</scope>
    <source>
        <strain evidence="8">DYQJB</strain>
        <tissue evidence="8">Leaf</tissue>
    </source>
</reference>
<protein>
    <recommendedName>
        <fullName evidence="7">Polycomb protein VEFS-Box domain-containing protein</fullName>
    </recommendedName>
</protein>
<dbReference type="Pfam" id="PF09733">
    <property type="entry name" value="VEFS-Box"/>
    <property type="match status" value="1"/>
</dbReference>
<feature type="domain" description="Polycomb protein VEFS-Box" evidence="7">
    <location>
        <begin position="187"/>
        <end position="306"/>
    </location>
</feature>
<keyword evidence="4" id="KW-0862">Zinc</keyword>
<dbReference type="PANTHER" id="PTHR22597">
    <property type="entry name" value="POLYCOMB GROUP PROTEIN"/>
    <property type="match status" value="1"/>
</dbReference>
<dbReference type="CDD" id="cd21553">
    <property type="entry name" value="VEFS-box_EMF2-like"/>
    <property type="match status" value="1"/>
</dbReference>
<evidence type="ECO:0000313" key="9">
    <source>
        <dbReference type="Proteomes" id="UP001603857"/>
    </source>
</evidence>
<comment type="caution">
    <text evidence="8">The sequence shown here is derived from an EMBL/GenBank/DDBJ whole genome shotgun (WGS) entry which is preliminary data.</text>
</comment>
<dbReference type="InterPro" id="IPR019135">
    <property type="entry name" value="Polycomb_protein_VEFS-Box"/>
</dbReference>
<gene>
    <name evidence="8" type="ORF">Fmac_024066</name>
</gene>
<keyword evidence="2" id="KW-0479">Metal-binding</keyword>
<proteinExistence type="inferred from homology"/>
<dbReference type="PANTHER" id="PTHR22597:SF22">
    <property type="entry name" value="POLYCOMB GROUP PROTEIN EMBRYONIC FLOWER 2-RELATED"/>
    <property type="match status" value="1"/>
</dbReference>
<dbReference type="GO" id="GO:0005634">
    <property type="term" value="C:nucleus"/>
    <property type="evidence" value="ECO:0007669"/>
    <property type="project" value="UniProtKB-ARBA"/>
</dbReference>
<comment type="similarity">
    <text evidence="1">Belongs to the VEFS (VRN2-EMF2-FIS2-SU(Z)12) family.</text>
</comment>
<dbReference type="AlphaFoldDB" id="A0ABD1LNU3"/>
<evidence type="ECO:0000256" key="4">
    <source>
        <dbReference type="ARBA" id="ARBA00022833"/>
    </source>
</evidence>
<organism evidence="8 9">
    <name type="scientific">Flemingia macrophylla</name>
    <dbReference type="NCBI Taxonomy" id="520843"/>
    <lineage>
        <taxon>Eukaryota</taxon>
        <taxon>Viridiplantae</taxon>
        <taxon>Streptophyta</taxon>
        <taxon>Embryophyta</taxon>
        <taxon>Tracheophyta</taxon>
        <taxon>Spermatophyta</taxon>
        <taxon>Magnoliopsida</taxon>
        <taxon>eudicotyledons</taxon>
        <taxon>Gunneridae</taxon>
        <taxon>Pentapetalae</taxon>
        <taxon>rosids</taxon>
        <taxon>fabids</taxon>
        <taxon>Fabales</taxon>
        <taxon>Fabaceae</taxon>
        <taxon>Papilionoideae</taxon>
        <taxon>50 kb inversion clade</taxon>
        <taxon>NPAAA clade</taxon>
        <taxon>indigoferoid/millettioid clade</taxon>
        <taxon>Phaseoleae</taxon>
        <taxon>Flemingia</taxon>
    </lineage>
</organism>
<evidence type="ECO:0000256" key="6">
    <source>
        <dbReference type="ARBA" id="ARBA00023163"/>
    </source>
</evidence>
<sequence length="333" mass="37936">MSHDLLNFEFSELSGTPSVQVSIKGDWRREIVGDIDPKIHIQNFCAKRRMRRDKPLVEPEIAAGDTELLEKHDGSNAIILRPGPDCAPTESYQDHETAAGLEVDQEGFSKAIILHPGPACVPPVFDQDHGRPALPQAVQEGVSNAIILHPGPDHCLPPIPPCDRGTPAVRQVGKRSRLLIEHHDEKMVAKLRKRKFYHSHKYQPMELEEVLRDEDSEDEINEHAQEIQDRMKIARLDATDDAKQFITQWNLFVKKHRVLADGHINWAFEAFTKFHCADIAPSPILSWRWKELAIKLSNHGLLKPQTVLASKNLLEEYRKMNPDISQQLNKFQI</sequence>
<accession>A0ABD1LNU3</accession>
<evidence type="ECO:0000256" key="5">
    <source>
        <dbReference type="ARBA" id="ARBA00023015"/>
    </source>
</evidence>
<dbReference type="Proteomes" id="UP001603857">
    <property type="component" value="Unassembled WGS sequence"/>
</dbReference>
<evidence type="ECO:0000259" key="7">
    <source>
        <dbReference type="Pfam" id="PF09733"/>
    </source>
</evidence>